<dbReference type="SUPFAM" id="SSF47413">
    <property type="entry name" value="lambda repressor-like DNA-binding domains"/>
    <property type="match status" value="1"/>
</dbReference>
<dbReference type="GO" id="GO:0003677">
    <property type="term" value="F:DNA binding"/>
    <property type="evidence" value="ECO:0007669"/>
    <property type="project" value="InterPro"/>
</dbReference>
<dbReference type="Gene3D" id="1.10.260.40">
    <property type="entry name" value="lambda repressor-like DNA-binding domains"/>
    <property type="match status" value="1"/>
</dbReference>
<dbReference type="InterPro" id="IPR036782">
    <property type="entry name" value="NE0471-like_N"/>
</dbReference>
<dbReference type="KEGG" id="ati:AL072_19370"/>
<dbReference type="Gene3D" id="3.30.2020.10">
    <property type="entry name" value="NE0471-like N-terminal domain"/>
    <property type="match status" value="1"/>
</dbReference>
<dbReference type="InterPro" id="IPR010982">
    <property type="entry name" value="Lambda_DNA-bd_dom_sf"/>
</dbReference>
<keyword evidence="2" id="KW-1185">Reference proteome</keyword>
<evidence type="ECO:0008006" key="3">
    <source>
        <dbReference type="Google" id="ProtNLM"/>
    </source>
</evidence>
<organism evidence="1 2">
    <name type="scientific">Azospirillum thiophilum</name>
    <dbReference type="NCBI Taxonomy" id="528244"/>
    <lineage>
        <taxon>Bacteria</taxon>
        <taxon>Pseudomonadati</taxon>
        <taxon>Pseudomonadota</taxon>
        <taxon>Alphaproteobacteria</taxon>
        <taxon>Rhodospirillales</taxon>
        <taxon>Azospirillaceae</taxon>
        <taxon>Azospirillum</taxon>
    </lineage>
</organism>
<dbReference type="RefSeq" id="WP_045584705.1">
    <property type="nucleotide sequence ID" value="NZ_CP012403.1"/>
</dbReference>
<gene>
    <name evidence="1" type="ORF">AL072_19370</name>
</gene>
<reference evidence="1 2" key="2">
    <citation type="journal article" date="2016" name="Genome Announc.">
        <title>Complete Genome Sequence of a Strain of Azospirillum thiophilum Isolated from a Sulfide Spring.</title>
        <authorList>
            <person name="Fomenkov A."/>
            <person name="Vincze T."/>
            <person name="Grabovich M."/>
            <person name="Anton B.P."/>
            <person name="Dubinina G."/>
            <person name="Orlova M."/>
            <person name="Belousova E."/>
            <person name="Roberts R.J."/>
        </authorList>
    </citation>
    <scope>NUCLEOTIDE SEQUENCE [LARGE SCALE GENOMIC DNA]</scope>
    <source>
        <strain evidence="1 2">BV-S</strain>
    </source>
</reference>
<sequence>MIYGRDPRPIPKVEAVEAGPGYVLHVQWQDGGAIRVDLSGWIGFHDIVELRDPAVFSKPEVGEYGGSVRWNGDEDLGIDTVHLELIASQQTDFTARELVEWQDRMKLSNREAADLLGVAPSTWGLYKAGGTIPTAVRIACRAFERDNTLFEAHYKPTRRSGRPPKAA</sequence>
<evidence type="ECO:0000313" key="2">
    <source>
        <dbReference type="Proteomes" id="UP000069935"/>
    </source>
</evidence>
<protein>
    <recommendedName>
        <fullName evidence="3">DUF2442 domain-containing protein</fullName>
    </recommendedName>
</protein>
<accession>A0AAC9EY98</accession>
<evidence type="ECO:0000313" key="1">
    <source>
        <dbReference type="EMBL" id="ALG73781.1"/>
    </source>
</evidence>
<reference evidence="2" key="1">
    <citation type="submission" date="2015-12" db="EMBL/GenBank/DDBJ databases">
        <title>Complete Genome Sequence of Azospirillum thiophilum BV-S.</title>
        <authorList>
            <person name="Fomenkov A."/>
            <person name="Vincze T."/>
            <person name="Grabovich M."/>
            <person name="Dubinina G."/>
            <person name="Orlova M."/>
            <person name="Belousova E."/>
            <person name="Roberts R.J."/>
        </authorList>
    </citation>
    <scope>NUCLEOTIDE SEQUENCE [LARGE SCALE GENOMIC DNA]</scope>
    <source>
        <strain evidence="2">BV-S</strain>
    </source>
</reference>
<name>A0AAC9EY98_9PROT</name>
<dbReference type="Proteomes" id="UP000069935">
    <property type="component" value="Chromosome 3"/>
</dbReference>
<dbReference type="Pfam" id="PF10387">
    <property type="entry name" value="DUF2442"/>
    <property type="match status" value="1"/>
</dbReference>
<dbReference type="EMBL" id="CP012403">
    <property type="protein sequence ID" value="ALG73781.1"/>
    <property type="molecule type" value="Genomic_DNA"/>
</dbReference>
<dbReference type="AlphaFoldDB" id="A0AAC9EY98"/>
<dbReference type="SUPFAM" id="SSF143880">
    <property type="entry name" value="NE0471 N-terminal domain-like"/>
    <property type="match status" value="1"/>
</dbReference>
<dbReference type="InterPro" id="IPR018841">
    <property type="entry name" value="DUF2442"/>
</dbReference>
<proteinExistence type="predicted"/>